<evidence type="ECO:0000256" key="1">
    <source>
        <dbReference type="SAM" id="Coils"/>
    </source>
</evidence>
<dbReference type="EMBL" id="JAKXMK010000010">
    <property type="protein sequence ID" value="MCH6166738.1"/>
    <property type="molecule type" value="Genomic_DNA"/>
</dbReference>
<accession>A0ABS9TEB6</accession>
<name>A0ABS9TEB6_9PSEU</name>
<keyword evidence="1" id="KW-0175">Coiled coil</keyword>
<comment type="caution">
    <text evidence="2">The sequence shown here is derived from an EMBL/GenBank/DDBJ whole genome shotgun (WGS) entry which is preliminary data.</text>
</comment>
<gene>
    <name evidence="2" type="ORF">MMF94_13700</name>
</gene>
<evidence type="ECO:0008006" key="4">
    <source>
        <dbReference type="Google" id="ProtNLM"/>
    </source>
</evidence>
<sequence>MAVDEERLQREVRNASARARKSLKQARSQVAAAHNAFKEPVTWFFEQLGKLLENHESYSSHYKELQAALKGVEAAIARAEAACDALDAARKS</sequence>
<dbReference type="RefSeq" id="WP_241036757.1">
    <property type="nucleotide sequence ID" value="NZ_BAAAJF010000039.1"/>
</dbReference>
<reference evidence="2 3" key="1">
    <citation type="submission" date="2022-03" db="EMBL/GenBank/DDBJ databases">
        <title>Pseudonocardia alaer sp. nov., a novel actinomycete isolated from reed forest soil.</title>
        <authorList>
            <person name="Wang L."/>
        </authorList>
    </citation>
    <scope>NUCLEOTIDE SEQUENCE [LARGE SCALE GENOMIC DNA]</scope>
    <source>
        <strain evidence="2 3">Y-16303</strain>
    </source>
</reference>
<keyword evidence="3" id="KW-1185">Reference proteome</keyword>
<evidence type="ECO:0000313" key="2">
    <source>
        <dbReference type="EMBL" id="MCH6166738.1"/>
    </source>
</evidence>
<protein>
    <recommendedName>
        <fullName evidence="4">Excreted virulence factor EspC (Type VII ESX diderm)</fullName>
    </recommendedName>
</protein>
<organism evidence="2 3">
    <name type="scientific">Pseudonocardia alaniniphila</name>
    <dbReference type="NCBI Taxonomy" id="75291"/>
    <lineage>
        <taxon>Bacteria</taxon>
        <taxon>Bacillati</taxon>
        <taxon>Actinomycetota</taxon>
        <taxon>Actinomycetes</taxon>
        <taxon>Pseudonocardiales</taxon>
        <taxon>Pseudonocardiaceae</taxon>
        <taxon>Pseudonocardia</taxon>
    </lineage>
</organism>
<dbReference type="Proteomes" id="UP001299970">
    <property type="component" value="Unassembled WGS sequence"/>
</dbReference>
<feature type="coiled-coil region" evidence="1">
    <location>
        <begin position="62"/>
        <end position="89"/>
    </location>
</feature>
<evidence type="ECO:0000313" key="3">
    <source>
        <dbReference type="Proteomes" id="UP001299970"/>
    </source>
</evidence>
<proteinExistence type="predicted"/>